<dbReference type="AlphaFoldDB" id="A0A9X5E641"/>
<dbReference type="CDD" id="cd06257">
    <property type="entry name" value="DnaJ"/>
    <property type="match status" value="1"/>
</dbReference>
<dbReference type="SUPFAM" id="SSF46565">
    <property type="entry name" value="Chaperone J-domain"/>
    <property type="match status" value="1"/>
</dbReference>
<reference evidence="2 3" key="1">
    <citation type="journal article" date="2015" name="Genome Announc.">
        <title>Draft Genome Sequence of the Terrestrial Cyanobacterium Scytonema millei VB511283, Isolated from Eastern India.</title>
        <authorList>
            <person name="Sen D."/>
            <person name="Chandrababunaidu M.M."/>
            <person name="Singh D."/>
            <person name="Sanghi N."/>
            <person name="Ghorai A."/>
            <person name="Mishra G.P."/>
            <person name="Madduluri M."/>
            <person name="Adhikary S.P."/>
            <person name="Tripathy S."/>
        </authorList>
    </citation>
    <scope>NUCLEOTIDE SEQUENCE [LARGE SCALE GENOMIC DNA]</scope>
    <source>
        <strain evidence="2 3">VB511283</strain>
    </source>
</reference>
<feature type="domain" description="J" evidence="1">
    <location>
        <begin position="3"/>
        <end position="62"/>
    </location>
</feature>
<keyword evidence="3" id="KW-1185">Reference proteome</keyword>
<name>A0A9X5E641_9CYAN</name>
<dbReference type="SMART" id="SM00271">
    <property type="entry name" value="DnaJ"/>
    <property type="match status" value="1"/>
</dbReference>
<protein>
    <submittedName>
        <fullName evidence="2">DnaJ domain-containing protein</fullName>
    </submittedName>
</protein>
<dbReference type="EMBL" id="JTJC03000003">
    <property type="protein sequence ID" value="NHC35917.1"/>
    <property type="molecule type" value="Genomic_DNA"/>
</dbReference>
<evidence type="ECO:0000313" key="3">
    <source>
        <dbReference type="Proteomes" id="UP000031532"/>
    </source>
</evidence>
<comment type="caution">
    <text evidence="2">The sequence shown here is derived from an EMBL/GenBank/DDBJ whole genome shotgun (WGS) entry which is preliminary data.</text>
</comment>
<evidence type="ECO:0000259" key="1">
    <source>
        <dbReference type="PROSITE" id="PS50076"/>
    </source>
</evidence>
<dbReference type="PRINTS" id="PR00625">
    <property type="entry name" value="JDOMAIN"/>
</dbReference>
<dbReference type="PROSITE" id="PS50076">
    <property type="entry name" value="DNAJ_2"/>
    <property type="match status" value="1"/>
</dbReference>
<dbReference type="InterPro" id="IPR036869">
    <property type="entry name" value="J_dom_sf"/>
</dbReference>
<proteinExistence type="predicted"/>
<gene>
    <name evidence="2" type="ORF">QH73_0014850</name>
</gene>
<dbReference type="Gene3D" id="1.10.287.110">
    <property type="entry name" value="DnaJ domain"/>
    <property type="match status" value="1"/>
</dbReference>
<organism evidence="2 3">
    <name type="scientific">Scytonema millei VB511283</name>
    <dbReference type="NCBI Taxonomy" id="1245923"/>
    <lineage>
        <taxon>Bacteria</taxon>
        <taxon>Bacillati</taxon>
        <taxon>Cyanobacteriota</taxon>
        <taxon>Cyanophyceae</taxon>
        <taxon>Nostocales</taxon>
        <taxon>Scytonemataceae</taxon>
        <taxon>Scytonema</taxon>
    </lineage>
</organism>
<dbReference type="InterPro" id="IPR001623">
    <property type="entry name" value="DnaJ_domain"/>
</dbReference>
<evidence type="ECO:0000313" key="2">
    <source>
        <dbReference type="EMBL" id="NHC35917.1"/>
    </source>
</evidence>
<dbReference type="Pfam" id="PF00226">
    <property type="entry name" value="DnaJ"/>
    <property type="match status" value="1"/>
</dbReference>
<sequence>MTSAYDRLDISPNATAAQIKAAYHQKLREFPAHTHPEEFKAIRAAYEAIRNPEAAKADDDFLKVRPLEATLDPELMQQLREQAMAKLEVSLDELIRETF</sequence>
<accession>A0A9X5E641</accession>
<dbReference type="Proteomes" id="UP000031532">
    <property type="component" value="Unassembled WGS sequence"/>
</dbReference>
<dbReference type="OrthoDB" id="129696at2"/>